<reference evidence="1 2" key="1">
    <citation type="submission" date="2018-03" db="EMBL/GenBank/DDBJ databases">
        <authorList>
            <person name="Keele B.F."/>
        </authorList>
    </citation>
    <scope>NUCLEOTIDE SEQUENCE [LARGE SCALE GENOMIC DNA]</scope>
    <source>
        <strain evidence="1 2">CECT 8599</strain>
    </source>
</reference>
<gene>
    <name evidence="1" type="ORF">ASD8599_03131</name>
</gene>
<evidence type="ECO:0000313" key="2">
    <source>
        <dbReference type="Proteomes" id="UP000244880"/>
    </source>
</evidence>
<dbReference type="Proteomes" id="UP000244880">
    <property type="component" value="Unassembled WGS sequence"/>
</dbReference>
<organism evidence="1 2">
    <name type="scientific">Ascidiaceihabitans donghaensis</name>
    <dbReference type="NCBI Taxonomy" id="1510460"/>
    <lineage>
        <taxon>Bacteria</taxon>
        <taxon>Pseudomonadati</taxon>
        <taxon>Pseudomonadota</taxon>
        <taxon>Alphaproteobacteria</taxon>
        <taxon>Rhodobacterales</taxon>
        <taxon>Paracoccaceae</taxon>
        <taxon>Ascidiaceihabitans</taxon>
    </lineage>
</organism>
<dbReference type="EMBL" id="OMOR01000001">
    <property type="protein sequence ID" value="SPH22388.1"/>
    <property type="molecule type" value="Genomic_DNA"/>
</dbReference>
<dbReference type="AlphaFoldDB" id="A0A2R8BH92"/>
<keyword evidence="2" id="KW-1185">Reference proteome</keyword>
<proteinExistence type="predicted"/>
<name>A0A2R8BH92_9RHOB</name>
<accession>A0A2R8BH92</accession>
<sequence>MFKDRFWIIQTVLRWRQNTLQISIFYVLIAREPISAHLW</sequence>
<evidence type="ECO:0000313" key="1">
    <source>
        <dbReference type="EMBL" id="SPH22388.1"/>
    </source>
</evidence>
<protein>
    <submittedName>
        <fullName evidence="1">Uncharacterized protein</fullName>
    </submittedName>
</protein>